<evidence type="ECO:0000313" key="1">
    <source>
        <dbReference type="EMBL" id="KAK1297046.1"/>
    </source>
</evidence>
<organism evidence="1 2">
    <name type="scientific">Acorus calamus</name>
    <name type="common">Sweet flag</name>
    <dbReference type="NCBI Taxonomy" id="4465"/>
    <lineage>
        <taxon>Eukaryota</taxon>
        <taxon>Viridiplantae</taxon>
        <taxon>Streptophyta</taxon>
        <taxon>Embryophyta</taxon>
        <taxon>Tracheophyta</taxon>
        <taxon>Spermatophyta</taxon>
        <taxon>Magnoliopsida</taxon>
        <taxon>Liliopsida</taxon>
        <taxon>Acoraceae</taxon>
        <taxon>Acorus</taxon>
    </lineage>
</organism>
<dbReference type="EMBL" id="JAUJYO010000015">
    <property type="protein sequence ID" value="KAK1297046.1"/>
    <property type="molecule type" value="Genomic_DNA"/>
</dbReference>
<protein>
    <submittedName>
        <fullName evidence="1">Uncharacterized protein</fullName>
    </submittedName>
</protein>
<accession>A0AAV9D7Y5</accession>
<reference evidence="1" key="2">
    <citation type="submission" date="2023-06" db="EMBL/GenBank/DDBJ databases">
        <authorList>
            <person name="Ma L."/>
            <person name="Liu K.-W."/>
            <person name="Li Z."/>
            <person name="Hsiao Y.-Y."/>
            <person name="Qi Y."/>
            <person name="Fu T."/>
            <person name="Tang G."/>
            <person name="Zhang D."/>
            <person name="Sun W.-H."/>
            <person name="Liu D.-K."/>
            <person name="Li Y."/>
            <person name="Chen G.-Z."/>
            <person name="Liu X.-D."/>
            <person name="Liao X.-Y."/>
            <person name="Jiang Y.-T."/>
            <person name="Yu X."/>
            <person name="Hao Y."/>
            <person name="Huang J."/>
            <person name="Zhao X.-W."/>
            <person name="Ke S."/>
            <person name="Chen Y.-Y."/>
            <person name="Wu W.-L."/>
            <person name="Hsu J.-L."/>
            <person name="Lin Y.-F."/>
            <person name="Huang M.-D."/>
            <person name="Li C.-Y."/>
            <person name="Huang L."/>
            <person name="Wang Z.-W."/>
            <person name="Zhao X."/>
            <person name="Zhong W.-Y."/>
            <person name="Peng D.-H."/>
            <person name="Ahmad S."/>
            <person name="Lan S."/>
            <person name="Zhang J.-S."/>
            <person name="Tsai W.-C."/>
            <person name="Van De Peer Y."/>
            <person name="Liu Z.-J."/>
        </authorList>
    </citation>
    <scope>NUCLEOTIDE SEQUENCE</scope>
    <source>
        <strain evidence="1">CP</strain>
        <tissue evidence="1">Leaves</tissue>
    </source>
</reference>
<reference evidence="1" key="1">
    <citation type="journal article" date="2023" name="Nat. Commun.">
        <title>Diploid and tetraploid genomes of Acorus and the evolution of monocots.</title>
        <authorList>
            <person name="Ma L."/>
            <person name="Liu K.W."/>
            <person name="Li Z."/>
            <person name="Hsiao Y.Y."/>
            <person name="Qi Y."/>
            <person name="Fu T."/>
            <person name="Tang G.D."/>
            <person name="Zhang D."/>
            <person name="Sun W.H."/>
            <person name="Liu D.K."/>
            <person name="Li Y."/>
            <person name="Chen G.Z."/>
            <person name="Liu X.D."/>
            <person name="Liao X.Y."/>
            <person name="Jiang Y.T."/>
            <person name="Yu X."/>
            <person name="Hao Y."/>
            <person name="Huang J."/>
            <person name="Zhao X.W."/>
            <person name="Ke S."/>
            <person name="Chen Y.Y."/>
            <person name="Wu W.L."/>
            <person name="Hsu J.L."/>
            <person name="Lin Y.F."/>
            <person name="Huang M.D."/>
            <person name="Li C.Y."/>
            <person name="Huang L."/>
            <person name="Wang Z.W."/>
            <person name="Zhao X."/>
            <person name="Zhong W.Y."/>
            <person name="Peng D.H."/>
            <person name="Ahmad S."/>
            <person name="Lan S."/>
            <person name="Zhang J.S."/>
            <person name="Tsai W.C."/>
            <person name="Van de Peer Y."/>
            <person name="Liu Z.J."/>
        </authorList>
    </citation>
    <scope>NUCLEOTIDE SEQUENCE</scope>
    <source>
        <strain evidence="1">CP</strain>
    </source>
</reference>
<sequence>MAADVFIFASECVNTEALAFAFGLRMGLKNGLQKRLVYQHSLKNKLYGPVNSKPGGGPTWPTV</sequence>
<evidence type="ECO:0000313" key="2">
    <source>
        <dbReference type="Proteomes" id="UP001180020"/>
    </source>
</evidence>
<comment type="caution">
    <text evidence="1">The sequence shown here is derived from an EMBL/GenBank/DDBJ whole genome shotgun (WGS) entry which is preliminary data.</text>
</comment>
<gene>
    <name evidence="1" type="ORF">QJS10_CPB15g00488</name>
</gene>
<keyword evidence="2" id="KW-1185">Reference proteome</keyword>
<dbReference type="AlphaFoldDB" id="A0AAV9D7Y5"/>
<proteinExistence type="predicted"/>
<dbReference type="Proteomes" id="UP001180020">
    <property type="component" value="Unassembled WGS sequence"/>
</dbReference>
<name>A0AAV9D7Y5_ACOCL</name>